<protein>
    <submittedName>
        <fullName evidence="3">Uncharacterized protein</fullName>
    </submittedName>
</protein>
<feature type="region of interest" description="Disordered" evidence="1">
    <location>
        <begin position="239"/>
        <end position="260"/>
    </location>
</feature>
<keyword evidence="2" id="KW-0812">Transmembrane</keyword>
<evidence type="ECO:0000313" key="3">
    <source>
        <dbReference type="EnsemblMetazoa" id="Aqu2.1.42649_001"/>
    </source>
</evidence>
<dbReference type="EnsemblMetazoa" id="Aqu2.1.42649_001">
    <property type="protein sequence ID" value="Aqu2.1.42649_001"/>
    <property type="gene ID" value="Aqu2.1.42649"/>
</dbReference>
<feature type="compositionally biased region" description="Basic and acidic residues" evidence="1">
    <location>
        <begin position="65"/>
        <end position="75"/>
    </location>
</feature>
<feature type="transmembrane region" description="Helical" evidence="2">
    <location>
        <begin position="6"/>
        <end position="29"/>
    </location>
</feature>
<feature type="compositionally biased region" description="Low complexity" evidence="1">
    <location>
        <begin position="172"/>
        <end position="181"/>
    </location>
</feature>
<feature type="compositionally biased region" description="Polar residues" evidence="1">
    <location>
        <begin position="147"/>
        <end position="156"/>
    </location>
</feature>
<evidence type="ECO:0000256" key="2">
    <source>
        <dbReference type="SAM" id="Phobius"/>
    </source>
</evidence>
<feature type="region of interest" description="Disordered" evidence="1">
    <location>
        <begin position="137"/>
        <end position="185"/>
    </location>
</feature>
<reference evidence="3" key="1">
    <citation type="submission" date="2017-05" db="UniProtKB">
        <authorList>
            <consortium name="EnsemblMetazoa"/>
        </authorList>
    </citation>
    <scope>IDENTIFICATION</scope>
</reference>
<name>A0A1X7VRZ1_AMPQE</name>
<keyword evidence="2" id="KW-0472">Membrane</keyword>
<sequence>MSYEAAVAFSVIFAVFSLVEGIFIAVLLIRIIKGIKVEQEICALWLLVRNLIKSFFERGSRERVRGVRSTSRAEEGITNEPISTSTDARYSNFSDHQKSSNASNAAPPPPAGAEGMNEAIQSLATVMKAKEAPMCQSVMSTPDCRRSSSTKASSQRIAKGPSKSIDNSLTVAPPQATTQRQRQQENPPTVIFTGYSKVDVAPKPPHKPHPIVTPYEVPVATMAKPLSDDVVLASYDKVTDSHSVPPVYTEPKVRSKSRFK</sequence>
<accession>A0A1X7VRZ1</accession>
<organism evidence="3">
    <name type="scientific">Amphimedon queenslandica</name>
    <name type="common">Sponge</name>
    <dbReference type="NCBI Taxonomy" id="400682"/>
    <lineage>
        <taxon>Eukaryota</taxon>
        <taxon>Metazoa</taxon>
        <taxon>Porifera</taxon>
        <taxon>Demospongiae</taxon>
        <taxon>Heteroscleromorpha</taxon>
        <taxon>Haplosclerida</taxon>
        <taxon>Niphatidae</taxon>
        <taxon>Amphimedon</taxon>
    </lineage>
</organism>
<feature type="region of interest" description="Disordered" evidence="1">
    <location>
        <begin position="65"/>
        <end position="115"/>
    </location>
</feature>
<dbReference type="InParanoid" id="A0A1X7VRZ1"/>
<feature type="compositionally biased region" description="Polar residues" evidence="1">
    <location>
        <begin position="80"/>
        <end position="94"/>
    </location>
</feature>
<dbReference type="AlphaFoldDB" id="A0A1X7VRZ1"/>
<keyword evidence="2" id="KW-1133">Transmembrane helix</keyword>
<evidence type="ECO:0000256" key="1">
    <source>
        <dbReference type="SAM" id="MobiDB-lite"/>
    </source>
</evidence>
<proteinExistence type="predicted"/>